<dbReference type="RefSeq" id="WP_323466171.1">
    <property type="nucleotide sequence ID" value="NZ_CP144224.1"/>
</dbReference>
<keyword evidence="1" id="KW-0472">Membrane</keyword>
<evidence type="ECO:0000256" key="1">
    <source>
        <dbReference type="SAM" id="Phobius"/>
    </source>
</evidence>
<organism evidence="2 3">
    <name type="scientific">Alkalihalophilus pseudofirmus</name>
    <name type="common">Bacillus pseudofirmus</name>
    <dbReference type="NCBI Taxonomy" id="79885"/>
    <lineage>
        <taxon>Bacteria</taxon>
        <taxon>Bacillati</taxon>
        <taxon>Bacillota</taxon>
        <taxon>Bacilli</taxon>
        <taxon>Bacillales</taxon>
        <taxon>Bacillaceae</taxon>
        <taxon>Alkalihalophilus</taxon>
    </lineage>
</organism>
<name>A0AAJ2KWZ6_ALKPS</name>
<comment type="caution">
    <text evidence="2">The sequence shown here is derived from an EMBL/GenBank/DDBJ whole genome shotgun (WGS) entry which is preliminary data.</text>
</comment>
<gene>
    <name evidence="2" type="ORF">RYX45_05965</name>
</gene>
<sequence length="131" mass="15244">MILNKKLFLLVICLVVVGCVIGFFVNLQLKDNRLVYISHTFGVFYVEEKDFYIEPGDYMEMWVIGYNDAEEDLESREEFKVYIKDANVYNLIETDQSYLVSISSLSEPGQERYYLNQIQTGNGEQLRGEGK</sequence>
<proteinExistence type="predicted"/>
<evidence type="ECO:0000313" key="3">
    <source>
        <dbReference type="Proteomes" id="UP001285636"/>
    </source>
</evidence>
<dbReference type="PROSITE" id="PS51257">
    <property type="entry name" value="PROKAR_LIPOPROTEIN"/>
    <property type="match status" value="1"/>
</dbReference>
<protein>
    <submittedName>
        <fullName evidence="2">Uncharacterized protein</fullName>
    </submittedName>
</protein>
<dbReference type="AlphaFoldDB" id="A0AAJ2KWZ6"/>
<keyword evidence="1" id="KW-1133">Transmembrane helix</keyword>
<keyword evidence="1" id="KW-0812">Transmembrane</keyword>
<reference evidence="2" key="1">
    <citation type="submission" date="2023-10" db="EMBL/GenBank/DDBJ databases">
        <title>Screening of Alkalihalophilus pseudofirmusBZ-TG-HK211 and Its Alleviation of Salt Stress on Rapeseed Growth.</title>
        <authorList>
            <person name="Zhao B."/>
            <person name="Guo T."/>
        </authorList>
    </citation>
    <scope>NUCLEOTIDE SEQUENCE</scope>
    <source>
        <strain evidence="2">BZ-TG-HK211</strain>
    </source>
</reference>
<feature type="transmembrane region" description="Helical" evidence="1">
    <location>
        <begin position="7"/>
        <end position="29"/>
    </location>
</feature>
<accession>A0AAJ2KWZ6</accession>
<dbReference type="EMBL" id="JAWJAY010000001">
    <property type="protein sequence ID" value="MDV2884716.1"/>
    <property type="molecule type" value="Genomic_DNA"/>
</dbReference>
<evidence type="ECO:0000313" key="2">
    <source>
        <dbReference type="EMBL" id="MDV2884716.1"/>
    </source>
</evidence>
<dbReference type="Proteomes" id="UP001285636">
    <property type="component" value="Unassembled WGS sequence"/>
</dbReference>